<feature type="domain" description="Aminotransferase class I/classII large" evidence="6">
    <location>
        <begin position="61"/>
        <end position="265"/>
    </location>
</feature>
<dbReference type="GO" id="GO:0047804">
    <property type="term" value="F:cysteine-S-conjugate beta-lyase activity"/>
    <property type="evidence" value="ECO:0007669"/>
    <property type="project" value="UniProtKB-EC"/>
</dbReference>
<protein>
    <recommendedName>
        <fullName evidence="2">cysteine-S-conjugate beta-lyase</fullName>
        <ecNumber evidence="2">4.4.1.13</ecNumber>
    </recommendedName>
</protein>
<dbReference type="InterPro" id="IPR015424">
    <property type="entry name" value="PyrdxlP-dep_Trfase"/>
</dbReference>
<dbReference type="SUPFAM" id="SSF53383">
    <property type="entry name" value="PLP-dependent transferases"/>
    <property type="match status" value="1"/>
</dbReference>
<gene>
    <name evidence="7" type="ORF">METZ01_LOCUS373840</name>
</gene>
<dbReference type="GO" id="GO:0030170">
    <property type="term" value="F:pyridoxal phosphate binding"/>
    <property type="evidence" value="ECO:0007669"/>
    <property type="project" value="InterPro"/>
</dbReference>
<evidence type="ECO:0000313" key="7">
    <source>
        <dbReference type="EMBL" id="SVD20986.1"/>
    </source>
</evidence>
<dbReference type="PANTHER" id="PTHR43525">
    <property type="entry name" value="PROTEIN MALY"/>
    <property type="match status" value="1"/>
</dbReference>
<feature type="non-terminal residue" evidence="7">
    <location>
        <position position="266"/>
    </location>
</feature>
<proteinExistence type="inferred from homology"/>
<dbReference type="AlphaFoldDB" id="A0A382TFZ6"/>
<dbReference type="EC" id="4.4.1.13" evidence="2"/>
<sequence>MSNKKQSFNKTMISDFDRVLDHRGMSSLKWEFIARNGEPEPWDQTDPELENEQVLSMWVADMDFRTAEPVIKALRDRVDRGIYGYAAKTPEYLDAVKGWMKRRHDWNIEVDWIVPTVGIVPALNMIVRQFSEPGEKVLIQRPVYYPFTNSIRNNNRMVLCNPLTLKDNRYFMDFEDLELKARDQEVKLMIMSNPHNPVGRAWSSEELQRVGEICLRNNVLLVSDEVHGDLIMPGHRFKPYGLQESRLAENCIVCTAPSKSFNLAGL</sequence>
<evidence type="ECO:0000256" key="3">
    <source>
        <dbReference type="ARBA" id="ARBA00022898"/>
    </source>
</evidence>
<dbReference type="InterPro" id="IPR015421">
    <property type="entry name" value="PyrdxlP-dep_Trfase_major"/>
</dbReference>
<dbReference type="PANTHER" id="PTHR43525:SF1">
    <property type="entry name" value="PROTEIN MALY"/>
    <property type="match status" value="1"/>
</dbReference>
<accession>A0A382TFZ6</accession>
<evidence type="ECO:0000256" key="2">
    <source>
        <dbReference type="ARBA" id="ARBA00012224"/>
    </source>
</evidence>
<dbReference type="EMBL" id="UINC01136299">
    <property type="protein sequence ID" value="SVD20986.1"/>
    <property type="molecule type" value="Genomic_DNA"/>
</dbReference>
<reference evidence="7" key="1">
    <citation type="submission" date="2018-05" db="EMBL/GenBank/DDBJ databases">
        <authorList>
            <person name="Lanie J.A."/>
            <person name="Ng W.-L."/>
            <person name="Kazmierczak K.M."/>
            <person name="Andrzejewski T.M."/>
            <person name="Davidsen T.M."/>
            <person name="Wayne K.J."/>
            <person name="Tettelin H."/>
            <person name="Glass J.I."/>
            <person name="Rusch D."/>
            <person name="Podicherti R."/>
            <person name="Tsui H.-C.T."/>
            <person name="Winkler M.E."/>
        </authorList>
    </citation>
    <scope>NUCLEOTIDE SEQUENCE</scope>
</reference>
<dbReference type="Pfam" id="PF00155">
    <property type="entry name" value="Aminotran_1_2"/>
    <property type="match status" value="1"/>
</dbReference>
<evidence type="ECO:0000259" key="6">
    <source>
        <dbReference type="Pfam" id="PF00155"/>
    </source>
</evidence>
<organism evidence="7">
    <name type="scientific">marine metagenome</name>
    <dbReference type="NCBI Taxonomy" id="408172"/>
    <lineage>
        <taxon>unclassified sequences</taxon>
        <taxon>metagenomes</taxon>
        <taxon>ecological metagenomes</taxon>
    </lineage>
</organism>
<comment type="cofactor">
    <cofactor evidence="1">
        <name>pyridoxal 5'-phosphate</name>
        <dbReference type="ChEBI" id="CHEBI:597326"/>
    </cofactor>
</comment>
<keyword evidence="4" id="KW-0456">Lyase</keyword>
<dbReference type="InterPro" id="IPR051798">
    <property type="entry name" value="Class-II_PLP-Dep_Aminotrans"/>
</dbReference>
<evidence type="ECO:0000256" key="1">
    <source>
        <dbReference type="ARBA" id="ARBA00001933"/>
    </source>
</evidence>
<dbReference type="Gene3D" id="3.90.1150.10">
    <property type="entry name" value="Aspartate Aminotransferase, domain 1"/>
    <property type="match status" value="1"/>
</dbReference>
<comment type="similarity">
    <text evidence="5">Belongs to the class-II pyridoxal-phosphate-dependent aminotransferase family. MalY/PatB cystathionine beta-lyase subfamily.</text>
</comment>
<dbReference type="InterPro" id="IPR004839">
    <property type="entry name" value="Aminotransferase_I/II_large"/>
</dbReference>
<dbReference type="Gene3D" id="3.40.640.10">
    <property type="entry name" value="Type I PLP-dependent aspartate aminotransferase-like (Major domain)"/>
    <property type="match status" value="1"/>
</dbReference>
<keyword evidence="3" id="KW-0663">Pyridoxal phosphate</keyword>
<dbReference type="InterPro" id="IPR015422">
    <property type="entry name" value="PyrdxlP-dep_Trfase_small"/>
</dbReference>
<evidence type="ECO:0000256" key="4">
    <source>
        <dbReference type="ARBA" id="ARBA00023239"/>
    </source>
</evidence>
<evidence type="ECO:0000256" key="5">
    <source>
        <dbReference type="ARBA" id="ARBA00037974"/>
    </source>
</evidence>
<dbReference type="CDD" id="cd00609">
    <property type="entry name" value="AAT_like"/>
    <property type="match status" value="1"/>
</dbReference>
<name>A0A382TFZ6_9ZZZZ</name>